<name>G8FVQ0_ANTYA</name>
<feature type="signal peptide" evidence="1">
    <location>
        <begin position="1"/>
        <end position="18"/>
    </location>
</feature>
<accession>G8FVQ0</accession>
<evidence type="ECO:0000256" key="1">
    <source>
        <dbReference type="SAM" id="SignalP"/>
    </source>
</evidence>
<evidence type="ECO:0000313" key="2">
    <source>
        <dbReference type="EMBL" id="AER27817.1"/>
    </source>
</evidence>
<feature type="chain" id="PRO_5003509827" evidence="1">
    <location>
        <begin position="19"/>
        <end position="164"/>
    </location>
</feature>
<proteinExistence type="evidence at transcript level"/>
<dbReference type="AlphaFoldDB" id="G8FVQ0"/>
<reference evidence="2" key="1">
    <citation type="submission" date="2011-05" db="EMBL/GenBank/DDBJ databases">
        <title>Identification of cuticular protein genes in the Japanese oak silkworm, Antheraea yamamai.</title>
        <authorList>
            <person name="Kim S.-R."/>
            <person name="Hwang J.-S."/>
            <person name="Park S.-W."/>
            <person name="Goo T.-W."/>
            <person name="Kang P.-D."/>
            <person name="Kang S.-W."/>
        </authorList>
    </citation>
    <scope>NUCLEOTIDE SEQUENCE</scope>
</reference>
<gene>
    <name evidence="2" type="primary">CPGR23</name>
</gene>
<sequence length="164" mass="16737">MFAKIFAVAVCLFGLANAGALYNSALNYAGRSGYGSYAGYGGYSGYGGYGSYGGYGAGLATSHTSVTKVIPADDTIYSGRVGAGYSGYGYGAGYSGLGERYGSLGYARGYGHLNAGYGGIGSGYYGAPAVSEVSVYRVHEANPSDAYSYGGYNHAGYGKNLAWQ</sequence>
<dbReference type="EMBL" id="JN082720">
    <property type="protein sequence ID" value="AER27817.1"/>
    <property type="molecule type" value="mRNA"/>
</dbReference>
<protein>
    <submittedName>
        <fullName evidence="2">Cuticular protein glycine-rich 23</fullName>
    </submittedName>
</protein>
<keyword evidence="1" id="KW-0732">Signal</keyword>
<organism evidence="2">
    <name type="scientific">Antheraea yamamai</name>
    <name type="common">Japanese oak silkmoth</name>
    <dbReference type="NCBI Taxonomy" id="7121"/>
    <lineage>
        <taxon>Eukaryota</taxon>
        <taxon>Metazoa</taxon>
        <taxon>Ecdysozoa</taxon>
        <taxon>Arthropoda</taxon>
        <taxon>Hexapoda</taxon>
        <taxon>Insecta</taxon>
        <taxon>Pterygota</taxon>
        <taxon>Neoptera</taxon>
        <taxon>Endopterygota</taxon>
        <taxon>Lepidoptera</taxon>
        <taxon>Glossata</taxon>
        <taxon>Ditrysia</taxon>
        <taxon>Bombycoidea</taxon>
        <taxon>Saturniidae</taxon>
        <taxon>Saturniinae</taxon>
        <taxon>Saturniini</taxon>
        <taxon>Antheraea</taxon>
    </lineage>
</organism>